<evidence type="ECO:0000256" key="6">
    <source>
        <dbReference type="ARBA" id="ARBA00022755"/>
    </source>
</evidence>
<feature type="domain" description="PurE" evidence="9">
    <location>
        <begin position="276"/>
        <end position="392"/>
    </location>
</feature>
<evidence type="ECO:0000256" key="2">
    <source>
        <dbReference type="ARBA" id="ARBA00004747"/>
    </source>
</evidence>
<dbReference type="Gene3D" id="3.30.470.20">
    <property type="entry name" value="ATP-grasp fold, B domain"/>
    <property type="match status" value="1"/>
</dbReference>
<evidence type="ECO:0000256" key="4">
    <source>
        <dbReference type="ARBA" id="ARBA00022598"/>
    </source>
</evidence>
<evidence type="ECO:0000256" key="3">
    <source>
        <dbReference type="ARBA" id="ARBA00011020"/>
    </source>
</evidence>
<comment type="pathway">
    <text evidence="1">Purine metabolism; IMP biosynthesis via de novo pathway; 5-amino-1-(5-phospho-D-ribosyl)imidazole-4-carboxamide from 5-amino-1-(5-phospho-D-ribosyl)imidazole-4-carboxylate: step 1/2.</text>
</comment>
<dbReference type="GO" id="GO:0006189">
    <property type="term" value="P:'de novo' IMP biosynthetic process"/>
    <property type="evidence" value="ECO:0007669"/>
    <property type="project" value="UniProtKB-UniPathway"/>
</dbReference>
<dbReference type="AlphaFoldDB" id="H2YX09"/>
<dbReference type="Gene3D" id="3.40.50.1970">
    <property type="match status" value="1"/>
</dbReference>
<dbReference type="PROSITE" id="PS01058">
    <property type="entry name" value="SAICAR_SYNTHETASE_2"/>
    <property type="match status" value="1"/>
</dbReference>
<dbReference type="SUPFAM" id="SSF56104">
    <property type="entry name" value="SAICAR synthase-like"/>
    <property type="match status" value="1"/>
</dbReference>
<dbReference type="PROSITE" id="PS01057">
    <property type="entry name" value="SAICAR_SYNTHETASE_1"/>
    <property type="match status" value="1"/>
</dbReference>
<dbReference type="Pfam" id="PF01259">
    <property type="entry name" value="SAICAR_synt"/>
    <property type="match status" value="1"/>
</dbReference>
<dbReference type="UniPathway" id="UPA00074">
    <property type="reaction ID" value="UER00130"/>
</dbReference>
<evidence type="ECO:0000256" key="8">
    <source>
        <dbReference type="ARBA" id="ARBA00023268"/>
    </source>
</evidence>
<dbReference type="Ensembl" id="ENSCSAVT00000009988.1">
    <property type="protein sequence ID" value="ENSCSAVP00000009870.1"/>
    <property type="gene ID" value="ENSCSAVG00000005799.1"/>
</dbReference>
<dbReference type="SUPFAM" id="SSF52255">
    <property type="entry name" value="N5-CAIR mutase (phosphoribosylaminoimidazole carboxylase, PurE)"/>
    <property type="match status" value="1"/>
</dbReference>
<comment type="similarity">
    <text evidence="3">In the N-terminal section; belongs to the SAICAR synthetase family.</text>
</comment>
<dbReference type="InterPro" id="IPR000031">
    <property type="entry name" value="PurE_dom"/>
</dbReference>
<dbReference type="Gene3D" id="3.30.200.20">
    <property type="entry name" value="Phosphorylase Kinase, domain 1"/>
    <property type="match status" value="1"/>
</dbReference>
<name>H2YX09_CIOSA</name>
<dbReference type="FunFam" id="3.30.470.20:FF:000020">
    <property type="entry name" value="Probable multifunctional protein ADE2"/>
    <property type="match status" value="1"/>
</dbReference>
<dbReference type="InterPro" id="IPR018236">
    <property type="entry name" value="SAICAR_synthetase_CS"/>
</dbReference>
<keyword evidence="4" id="KW-0436">Ligase</keyword>
<organism evidence="10 11">
    <name type="scientific">Ciona savignyi</name>
    <name type="common">Pacific transparent sea squirt</name>
    <dbReference type="NCBI Taxonomy" id="51511"/>
    <lineage>
        <taxon>Eukaryota</taxon>
        <taxon>Metazoa</taxon>
        <taxon>Chordata</taxon>
        <taxon>Tunicata</taxon>
        <taxon>Ascidiacea</taxon>
        <taxon>Phlebobranchia</taxon>
        <taxon>Cionidae</taxon>
        <taxon>Ciona</taxon>
    </lineage>
</organism>
<keyword evidence="6" id="KW-0658">Purine biosynthesis</keyword>
<keyword evidence="5" id="KW-0547">Nucleotide-binding</keyword>
<protein>
    <recommendedName>
        <fullName evidence="9">PurE domain-containing protein</fullName>
    </recommendedName>
</protein>
<evidence type="ECO:0000256" key="1">
    <source>
        <dbReference type="ARBA" id="ARBA00004672"/>
    </source>
</evidence>
<proteinExistence type="inferred from homology"/>
<dbReference type="SMART" id="SM01001">
    <property type="entry name" value="AIRC"/>
    <property type="match status" value="1"/>
</dbReference>
<dbReference type="CDD" id="cd01416">
    <property type="entry name" value="SAICAR_synt_Ade5"/>
    <property type="match status" value="1"/>
</dbReference>
<evidence type="ECO:0000259" key="9">
    <source>
        <dbReference type="SMART" id="SM01001"/>
    </source>
</evidence>
<keyword evidence="8" id="KW-0511">Multifunctional enzyme</keyword>
<dbReference type="PANTHER" id="PTHR43599:SF3">
    <property type="entry name" value="SI:DKEY-6E2.2"/>
    <property type="match status" value="1"/>
</dbReference>
<dbReference type="Pfam" id="PF00731">
    <property type="entry name" value="AIRC"/>
    <property type="match status" value="1"/>
</dbReference>
<dbReference type="GeneTree" id="ENSGT00390000010172"/>
<comment type="pathway">
    <text evidence="2">Purine metabolism; IMP biosynthesis via de novo pathway; 5-amino-1-(5-phospho-D-ribosyl)imidazole-4-carboxylate from 5-amino-1-(5-phospho-D-ribosyl)imidazole (carboxylase route): step 1/1.</text>
</comment>
<reference evidence="10" key="2">
    <citation type="submission" date="2025-08" db="UniProtKB">
        <authorList>
            <consortium name="Ensembl"/>
        </authorList>
    </citation>
    <scope>IDENTIFICATION</scope>
</reference>
<evidence type="ECO:0000256" key="7">
    <source>
        <dbReference type="ARBA" id="ARBA00022840"/>
    </source>
</evidence>
<dbReference type="GO" id="GO:0005829">
    <property type="term" value="C:cytosol"/>
    <property type="evidence" value="ECO:0007669"/>
    <property type="project" value="TreeGrafter"/>
</dbReference>
<dbReference type="InterPro" id="IPR028923">
    <property type="entry name" value="SAICAR_synt/ADE2_N"/>
</dbReference>
<dbReference type="Proteomes" id="UP000007875">
    <property type="component" value="Unassembled WGS sequence"/>
</dbReference>
<dbReference type="GO" id="GO:0005524">
    <property type="term" value="F:ATP binding"/>
    <property type="evidence" value="ECO:0007669"/>
    <property type="project" value="UniProtKB-KW"/>
</dbReference>
<keyword evidence="11" id="KW-1185">Reference proteome</keyword>
<sequence>SCTKHEVCDEAFTLGKLSCEGKTKLVYDINSTTPGRCLIVSKDTITAGNGAKKNIMEGKAEMSTSTNASAMQILNDVGIKTSFIKFVSVFRTFAWKCHMIPIEWVIRRVATGSFIRRNVGVKEGYRFAPPKLETFFKDDENDDPQWGREVLEEAKLKCGDIEITSHLIDMMEKMSVTIFEVMEKAWQTKDVSLIDMKIEFGIRCDTNEVILADVIDNDSWRIWPSGDKRLMKDKQVYRNLKTITNNDMKNLKENYSWVSEQLGEVAESFRDQTKSTTVAIFMGSPKDMAHCNSIKASCSDLGVNCTLHVSSNGLGPVISGNTVLPVINCPPPSPQWCTADIWSSLRLPSGLGCATLLDPQAAALCSAQILAQRNPAVWARLRVKQMKNFLDLKQSNAELK</sequence>
<accession>H2YX09</accession>
<evidence type="ECO:0000256" key="5">
    <source>
        <dbReference type="ARBA" id="ARBA00022741"/>
    </source>
</evidence>
<reference evidence="10" key="3">
    <citation type="submission" date="2025-09" db="UniProtKB">
        <authorList>
            <consortium name="Ensembl"/>
        </authorList>
    </citation>
    <scope>IDENTIFICATION</scope>
</reference>
<keyword evidence="7" id="KW-0067">ATP-binding</keyword>
<reference evidence="11" key="1">
    <citation type="submission" date="2003-08" db="EMBL/GenBank/DDBJ databases">
        <authorList>
            <person name="Birren B."/>
            <person name="Nusbaum C."/>
            <person name="Abebe A."/>
            <person name="Abouelleil A."/>
            <person name="Adekoya E."/>
            <person name="Ait-zahra M."/>
            <person name="Allen N."/>
            <person name="Allen T."/>
            <person name="An P."/>
            <person name="Anderson M."/>
            <person name="Anderson S."/>
            <person name="Arachchi H."/>
            <person name="Armbruster J."/>
            <person name="Bachantsang P."/>
            <person name="Baldwin J."/>
            <person name="Barry A."/>
            <person name="Bayul T."/>
            <person name="Blitshsteyn B."/>
            <person name="Bloom T."/>
            <person name="Blye J."/>
            <person name="Boguslavskiy L."/>
            <person name="Borowsky M."/>
            <person name="Boukhgalter B."/>
            <person name="Brunache A."/>
            <person name="Butler J."/>
            <person name="Calixte N."/>
            <person name="Calvo S."/>
            <person name="Camarata J."/>
            <person name="Campo K."/>
            <person name="Chang J."/>
            <person name="Cheshatsang Y."/>
            <person name="Citroen M."/>
            <person name="Collymore A."/>
            <person name="Considine T."/>
            <person name="Cook A."/>
            <person name="Cooke P."/>
            <person name="Corum B."/>
            <person name="Cuomo C."/>
            <person name="David R."/>
            <person name="Dawoe T."/>
            <person name="Degray S."/>
            <person name="Dodge S."/>
            <person name="Dooley K."/>
            <person name="Dorje P."/>
            <person name="Dorjee K."/>
            <person name="Dorris L."/>
            <person name="Duffey N."/>
            <person name="Dupes A."/>
            <person name="Elkins T."/>
            <person name="Engels R."/>
            <person name="Erickson J."/>
            <person name="Farina A."/>
            <person name="Faro S."/>
            <person name="Ferreira P."/>
            <person name="Fischer H."/>
            <person name="Fitzgerald M."/>
            <person name="Foley K."/>
            <person name="Gage D."/>
            <person name="Galagan J."/>
            <person name="Gearin G."/>
            <person name="Gnerre S."/>
            <person name="Gnirke A."/>
            <person name="Goyette A."/>
            <person name="Graham J."/>
            <person name="Grandbois E."/>
            <person name="Gyaltsen K."/>
            <person name="Hafez N."/>
            <person name="Hagopian D."/>
            <person name="Hagos B."/>
            <person name="Hall J."/>
            <person name="Hatcher B."/>
            <person name="Heller A."/>
            <person name="Higgins H."/>
            <person name="Honan T."/>
            <person name="Horn A."/>
            <person name="Houde N."/>
            <person name="Hughes L."/>
            <person name="Hulme W."/>
            <person name="Husby E."/>
            <person name="Iliev I."/>
            <person name="Jaffe D."/>
            <person name="Jones C."/>
            <person name="Kamal M."/>
            <person name="Kamat A."/>
            <person name="Kamvysselis M."/>
            <person name="Karlsson E."/>
            <person name="Kells C."/>
            <person name="Kieu A."/>
            <person name="Kisner P."/>
            <person name="Kodira C."/>
            <person name="Kulbokas E."/>
            <person name="Labutti K."/>
            <person name="Lama D."/>
            <person name="Landers T."/>
            <person name="Leger J."/>
            <person name="Levine S."/>
            <person name="Lewis D."/>
            <person name="Lewis T."/>
            <person name="Lindblad-toh K."/>
            <person name="Liu X."/>
            <person name="Lokyitsang T."/>
            <person name="Lokyitsang Y."/>
            <person name="Lucien O."/>
            <person name="Lui A."/>
            <person name="Ma L.J."/>
            <person name="Mabbitt R."/>
            <person name="Macdonald J."/>
            <person name="Maclean C."/>
            <person name="Major J."/>
            <person name="Manning J."/>
            <person name="Marabella R."/>
            <person name="Maru K."/>
            <person name="Matthews C."/>
            <person name="Mauceli E."/>
            <person name="Mccarthy M."/>
            <person name="Mcdonough S."/>
            <person name="Mcghee T."/>
            <person name="Meldrim J."/>
            <person name="Meneus L."/>
            <person name="Mesirov J."/>
            <person name="Mihalev A."/>
            <person name="Mihova T."/>
            <person name="Mikkelsen T."/>
            <person name="Mlenga V."/>
            <person name="Moru K."/>
            <person name="Mozes J."/>
            <person name="Mulrain L."/>
            <person name="Munson G."/>
            <person name="Naylor J."/>
            <person name="Newes C."/>
            <person name="Nguyen C."/>
            <person name="Nguyen N."/>
            <person name="Nguyen T."/>
            <person name="Nicol R."/>
            <person name="Nielsen C."/>
            <person name="Nizzari M."/>
            <person name="Norbu C."/>
            <person name="Norbu N."/>
            <person name="O'donnell P."/>
            <person name="Okoawo O."/>
            <person name="O'leary S."/>
            <person name="Omotosho B."/>
            <person name="O'neill K."/>
            <person name="Osman S."/>
            <person name="Parker S."/>
            <person name="Perrin D."/>
            <person name="Phunkhang P."/>
            <person name="Piqani B."/>
            <person name="Purcell S."/>
            <person name="Rachupka T."/>
            <person name="Ramasamy U."/>
            <person name="Rameau R."/>
            <person name="Ray V."/>
            <person name="Raymond C."/>
            <person name="Retta R."/>
            <person name="Richardson S."/>
            <person name="Rise C."/>
            <person name="Rodriguez J."/>
            <person name="Rogers J."/>
            <person name="Rogov P."/>
            <person name="Rutman M."/>
            <person name="Schupbach R."/>
            <person name="Seaman C."/>
            <person name="Settipalli S."/>
            <person name="Sharpe T."/>
            <person name="Sheridan J."/>
            <person name="Sherpa N."/>
            <person name="Shi J."/>
            <person name="Smirnov S."/>
            <person name="Smith C."/>
            <person name="Sougnez C."/>
            <person name="Spencer B."/>
            <person name="Stalker J."/>
            <person name="Stange-thomann N."/>
            <person name="Stavropoulos S."/>
            <person name="Stetson K."/>
            <person name="Stone C."/>
            <person name="Stone S."/>
            <person name="Stubbs M."/>
            <person name="Talamas J."/>
            <person name="Tchuinga P."/>
            <person name="Tenzing P."/>
            <person name="Tesfaye S."/>
            <person name="Theodore J."/>
            <person name="Thoulutsang Y."/>
            <person name="Topham K."/>
            <person name="Towey S."/>
            <person name="Tsamla T."/>
            <person name="Tsomo N."/>
            <person name="Vallee D."/>
            <person name="Vassiliev H."/>
            <person name="Venkataraman V."/>
            <person name="Vinson J."/>
            <person name="Vo A."/>
            <person name="Wade C."/>
            <person name="Wang S."/>
            <person name="Wangchuk T."/>
            <person name="Wangdi T."/>
            <person name="Whittaker C."/>
            <person name="Wilkinson J."/>
            <person name="Wu Y."/>
            <person name="Wyman D."/>
            <person name="Yadav S."/>
            <person name="Yang S."/>
            <person name="Yang X."/>
            <person name="Yeager S."/>
            <person name="Yee E."/>
            <person name="Young G."/>
            <person name="Zainoun J."/>
            <person name="Zembeck L."/>
            <person name="Zimmer A."/>
            <person name="Zody M."/>
            <person name="Lander E."/>
        </authorList>
    </citation>
    <scope>NUCLEOTIDE SEQUENCE [LARGE SCALE GENOMIC DNA]</scope>
</reference>
<evidence type="ECO:0000313" key="11">
    <source>
        <dbReference type="Proteomes" id="UP000007875"/>
    </source>
</evidence>
<evidence type="ECO:0000313" key="10">
    <source>
        <dbReference type="Ensembl" id="ENSCSAVP00000009870.1"/>
    </source>
</evidence>
<dbReference type="PANTHER" id="PTHR43599">
    <property type="entry name" value="MULTIFUNCTIONAL PROTEIN ADE2"/>
    <property type="match status" value="1"/>
</dbReference>
<dbReference type="InterPro" id="IPR050089">
    <property type="entry name" value="SAICAR_synthetase"/>
</dbReference>
<dbReference type="GO" id="GO:0004639">
    <property type="term" value="F:phosphoribosylaminoimidazolesuccinocarboxamide synthase activity"/>
    <property type="evidence" value="ECO:0007669"/>
    <property type="project" value="InterPro"/>
</dbReference>